<proteinExistence type="predicted"/>
<name>A0A4S4KV84_9APHY</name>
<gene>
    <name evidence="1" type="ORF">EW026_g640</name>
</gene>
<comment type="caution">
    <text evidence="1">The sequence shown here is derived from an EMBL/GenBank/DDBJ whole genome shotgun (WGS) entry which is preliminary data.</text>
</comment>
<dbReference type="EMBL" id="SGPJ01000009">
    <property type="protein sequence ID" value="THH02241.1"/>
    <property type="molecule type" value="Genomic_DNA"/>
</dbReference>
<accession>A0A4S4KV84</accession>
<evidence type="ECO:0000313" key="1">
    <source>
        <dbReference type="EMBL" id="THH02241.1"/>
    </source>
</evidence>
<dbReference type="Proteomes" id="UP000309038">
    <property type="component" value="Unassembled WGS sequence"/>
</dbReference>
<evidence type="ECO:0000313" key="2">
    <source>
        <dbReference type="Proteomes" id="UP000309038"/>
    </source>
</evidence>
<protein>
    <submittedName>
        <fullName evidence="1">Uncharacterized protein</fullName>
    </submittedName>
</protein>
<reference evidence="1 2" key="1">
    <citation type="submission" date="2019-02" db="EMBL/GenBank/DDBJ databases">
        <title>Genome sequencing of the rare red list fungi Phlebia centrifuga.</title>
        <authorList>
            <person name="Buettner E."/>
            <person name="Kellner H."/>
        </authorList>
    </citation>
    <scope>NUCLEOTIDE SEQUENCE [LARGE SCALE GENOMIC DNA]</scope>
    <source>
        <strain evidence="1 2">DSM 108282</strain>
    </source>
</reference>
<dbReference type="AlphaFoldDB" id="A0A4S4KV84"/>
<sequence>MPASVFSSLRAYAFSNQSITWALPIFILNMVPIGADIYNFSLDIPQSLVYFDFNLCVGDSLVPPEVELQRECIIRVVPIRFVSE</sequence>
<organism evidence="1 2">
    <name type="scientific">Hermanssonia centrifuga</name>
    <dbReference type="NCBI Taxonomy" id="98765"/>
    <lineage>
        <taxon>Eukaryota</taxon>
        <taxon>Fungi</taxon>
        <taxon>Dikarya</taxon>
        <taxon>Basidiomycota</taxon>
        <taxon>Agaricomycotina</taxon>
        <taxon>Agaricomycetes</taxon>
        <taxon>Polyporales</taxon>
        <taxon>Meruliaceae</taxon>
        <taxon>Hermanssonia</taxon>
    </lineage>
</organism>
<keyword evidence="2" id="KW-1185">Reference proteome</keyword>